<dbReference type="RefSeq" id="WP_208098608.1">
    <property type="nucleotide sequence ID" value="NZ_JAGDYM010000015.1"/>
</dbReference>
<dbReference type="Proteomes" id="UP000664382">
    <property type="component" value="Unassembled WGS sequence"/>
</dbReference>
<protein>
    <submittedName>
        <fullName evidence="1">DUF3145 family protein</fullName>
    </submittedName>
</protein>
<keyword evidence="2" id="KW-1185">Reference proteome</keyword>
<dbReference type="InterPro" id="IPR021491">
    <property type="entry name" value="DUF3145"/>
</dbReference>
<evidence type="ECO:0000313" key="1">
    <source>
        <dbReference type="EMBL" id="MBO1902845.1"/>
    </source>
</evidence>
<sequence length="175" mass="19274">MTQIAARAQASGWFFVHSCPRDLTSHLEWALAREIGGVVKLRWSPQPLVEGTVRAETGWSGPPGTAVEIASSLFGWKELRFEITEDRTANDDGGRWMHTPRLGVFHLRTDAAGNGLIGEEAVRAAISNTGGDGARLARELRLRLGEAWDEELEPFRRTADRDEETIFAVPSLHAG</sequence>
<reference evidence="1" key="1">
    <citation type="submission" date="2021-03" db="EMBL/GenBank/DDBJ databases">
        <title>Leucobacter chromiisoli sp. nov., isolated from chromium-containing soil of chemical plant.</title>
        <authorList>
            <person name="Xu Z."/>
        </authorList>
    </citation>
    <scope>NUCLEOTIDE SEQUENCE</scope>
    <source>
        <strain evidence="1">S27</strain>
    </source>
</reference>
<dbReference type="EMBL" id="JAGDYM010000015">
    <property type="protein sequence ID" value="MBO1902845.1"/>
    <property type="molecule type" value="Genomic_DNA"/>
</dbReference>
<accession>A0A939SCW1</accession>
<name>A0A939SCW1_9MICO</name>
<proteinExistence type="predicted"/>
<organism evidence="1 2">
    <name type="scientific">Leucobacter weissii</name>
    <dbReference type="NCBI Taxonomy" id="1983706"/>
    <lineage>
        <taxon>Bacteria</taxon>
        <taxon>Bacillati</taxon>
        <taxon>Actinomycetota</taxon>
        <taxon>Actinomycetes</taxon>
        <taxon>Micrococcales</taxon>
        <taxon>Microbacteriaceae</taxon>
        <taxon>Leucobacter</taxon>
    </lineage>
</organism>
<comment type="caution">
    <text evidence="1">The sequence shown here is derived from an EMBL/GenBank/DDBJ whole genome shotgun (WGS) entry which is preliminary data.</text>
</comment>
<gene>
    <name evidence="1" type="ORF">J4H92_12905</name>
</gene>
<dbReference type="AlphaFoldDB" id="A0A939SCW1"/>
<evidence type="ECO:0000313" key="2">
    <source>
        <dbReference type="Proteomes" id="UP000664382"/>
    </source>
</evidence>
<dbReference type="Pfam" id="PF11343">
    <property type="entry name" value="DUF3145"/>
    <property type="match status" value="1"/>
</dbReference>